<evidence type="ECO:0000313" key="5">
    <source>
        <dbReference type="Proteomes" id="UP000184465"/>
    </source>
</evidence>
<dbReference type="InterPro" id="IPR014755">
    <property type="entry name" value="Cu-Rt/internalin_Ig-like"/>
</dbReference>
<gene>
    <name evidence="4" type="ORF">SAMN02745912_00369</name>
</gene>
<dbReference type="InterPro" id="IPR013783">
    <property type="entry name" value="Ig-like_fold"/>
</dbReference>
<dbReference type="Proteomes" id="UP000184465">
    <property type="component" value="Unassembled WGS sequence"/>
</dbReference>
<protein>
    <recommendedName>
        <fullName evidence="3">BIG2 domain-containing protein</fullName>
    </recommendedName>
</protein>
<dbReference type="STRING" id="1121301.SAMN02745912_00369"/>
<feature type="signal peptide" evidence="2">
    <location>
        <begin position="1"/>
        <end position="26"/>
    </location>
</feature>
<dbReference type="AlphaFoldDB" id="A0A1M6KF70"/>
<dbReference type="EMBL" id="FRAG01000003">
    <property type="protein sequence ID" value="SHJ57584.1"/>
    <property type="molecule type" value="Genomic_DNA"/>
</dbReference>
<reference evidence="5" key="1">
    <citation type="submission" date="2016-11" db="EMBL/GenBank/DDBJ databases">
        <authorList>
            <person name="Varghese N."/>
            <person name="Submissions S."/>
        </authorList>
    </citation>
    <scope>NUCLEOTIDE SEQUENCE [LARGE SCALE GENOMIC DNA]</scope>
    <source>
        <strain evidence="5">DSM 15212 / CIP 107654 / DViRD3</strain>
    </source>
</reference>
<evidence type="ECO:0000259" key="3">
    <source>
        <dbReference type="SMART" id="SM00635"/>
    </source>
</evidence>
<dbReference type="RefSeq" id="WP_073146684.1">
    <property type="nucleotide sequence ID" value="NZ_FRAG01000003.1"/>
</dbReference>
<dbReference type="SUPFAM" id="SSF49373">
    <property type="entry name" value="Invasin/intimin cell-adhesion fragments"/>
    <property type="match status" value="1"/>
</dbReference>
<dbReference type="InterPro" id="IPR003343">
    <property type="entry name" value="Big_2"/>
</dbReference>
<accession>A0A1M6KF70</accession>
<dbReference type="OrthoDB" id="9808066at2"/>
<dbReference type="InterPro" id="IPR032812">
    <property type="entry name" value="SbsA_Ig"/>
</dbReference>
<dbReference type="Pfam" id="PF13205">
    <property type="entry name" value="Big_5"/>
    <property type="match status" value="1"/>
</dbReference>
<dbReference type="Gene3D" id="2.60.40.10">
    <property type="entry name" value="Immunoglobulins"/>
    <property type="match status" value="1"/>
</dbReference>
<evidence type="ECO:0000313" key="4">
    <source>
        <dbReference type="EMBL" id="SHJ57584.1"/>
    </source>
</evidence>
<feature type="domain" description="BIG2" evidence="3">
    <location>
        <begin position="204"/>
        <end position="293"/>
    </location>
</feature>
<dbReference type="SMART" id="SM00635">
    <property type="entry name" value="BID_2"/>
    <property type="match status" value="2"/>
</dbReference>
<organism evidence="4 5">
    <name type="scientific">Paramaledivibacter caminithermalis (strain DSM 15212 / CIP 107654 / DViRD3)</name>
    <name type="common">Clostridium caminithermale</name>
    <dbReference type="NCBI Taxonomy" id="1121301"/>
    <lineage>
        <taxon>Bacteria</taxon>
        <taxon>Bacillati</taxon>
        <taxon>Bacillota</taxon>
        <taxon>Clostridia</taxon>
        <taxon>Peptostreptococcales</taxon>
        <taxon>Caminicellaceae</taxon>
        <taxon>Paramaledivibacter</taxon>
    </lineage>
</organism>
<dbReference type="Gene3D" id="2.60.40.1080">
    <property type="match status" value="1"/>
</dbReference>
<dbReference type="InterPro" id="IPR008964">
    <property type="entry name" value="Invasin/intimin_cell_adhesion"/>
</dbReference>
<proteinExistence type="predicted"/>
<feature type="chain" id="PRO_5011957621" description="BIG2 domain-containing protein" evidence="2">
    <location>
        <begin position="27"/>
        <end position="927"/>
    </location>
</feature>
<dbReference type="Gene3D" id="2.60.40.1220">
    <property type="match status" value="1"/>
</dbReference>
<keyword evidence="5" id="KW-1185">Reference proteome</keyword>
<evidence type="ECO:0000256" key="1">
    <source>
        <dbReference type="ARBA" id="ARBA00022729"/>
    </source>
</evidence>
<keyword evidence="1 2" id="KW-0732">Signal</keyword>
<feature type="domain" description="BIG2" evidence="3">
    <location>
        <begin position="328"/>
        <end position="406"/>
    </location>
</feature>
<name>A0A1M6KF70_PARC5</name>
<sequence>MKKSKKIMAVSMATAMTLSSMSTAFALNVDGKDISGAQIGDKFYSLEYITQQTDNFAEIVATAGSDIILDVNGVSANLGAFLTSGTDLDFDTWAADPANQTLPNPAVIVNGDGSETQIVEELSVESVSAVTSTEIKVIFNKDLVNETVKPSNFTIVEKDNEYNEPYIDAVKVAGNVVTMTLGDSLADATTYVVTVNGIAEGSVEVTYNKAIPASVVVTTDKLPSSGSAQLAAKVYDASGNDVTGDFTVSYETNQTTSVVATDGSIADVTYIDGNLIGKAYVTKEDGTKVYSTQFVLVAEDVKAVTYEGFTIDADGEVADYSALAADDIKTSIKLDETTMYLFPFVKDQFDGQYGTNVTSDGYFTFESKNPTVLVINETNGALTPVAEGTATIVISDTNSDFKKSIAVEVKAAAKATTIEVAETSISISDSAPNKAVKVTVKDQYGDAVVGATVAVAIDEEDGNDIVDATMSGETDADGEATLTIDPKAKGTETIVLSNGTGDDKIETSISVEVLEAGTVVTGYVIENSADDNVLDVADATDNQLTLTLYPVDADGNIAGDSVDADWTFKDADDTTIVNGDNNAGVVDWAETSKVVTVDANEKGTVTATAKVGTLEVATFDITVVDSTPQLGSVSLTKNTLALNESDSNALTAVLENIVGKDTEGNPYDKDNDGTADVLDDAEIAAIYSSNTGVISSDTNLDGSGDALTINAAGTTTLTITFEDVLNIDPISVKVNVADDVAPTTQDSVFASAQVVKGGATVTLNQAPADGNTAWFAPAGTTTFTEGATMTKLVGDGTATDITSPATEGTYKLFVVDTAGNISTASTATLTVDDTAPTAAINTESATAIAIDITDSSDVTTTLDSQTIQKEAVSINAQNASSVDFAITSASGGLVSGDTFTFTITDEAGNSNTYDATYDGTNWSIAVQ</sequence>
<evidence type="ECO:0000256" key="2">
    <source>
        <dbReference type="SAM" id="SignalP"/>
    </source>
</evidence>